<dbReference type="InterPro" id="IPR050706">
    <property type="entry name" value="Cyclic-di-GMP_PDE-like"/>
</dbReference>
<dbReference type="Gene3D" id="3.20.20.450">
    <property type="entry name" value="EAL domain"/>
    <property type="match status" value="1"/>
</dbReference>
<evidence type="ECO:0000259" key="1">
    <source>
        <dbReference type="PROSITE" id="PS50883"/>
    </source>
</evidence>
<evidence type="ECO:0000313" key="3">
    <source>
        <dbReference type="Proteomes" id="UP000474159"/>
    </source>
</evidence>
<dbReference type="AlphaFoldDB" id="A0A6L3SWX2"/>
<dbReference type="OrthoDB" id="1673646at2"/>
<proteinExistence type="predicted"/>
<sequence>MSKVGCAGCKGGDALPFDFTMAFHPIVDISQGTVWGYEALVRGIDGQGAGHILGMVDETNRYKFDQACRVKAIELAGALFPADGETKLSINFMPNAVYEPAACIRATLEAAHRVGFAHSQIMFEFTENERMTDVAHVQRIITEYRKQGFSTALDDFGAGYAGLNLLASFQPDFIKIDMELIRGIATSSRRRIIVGGLCAMARALGIAVIAEGIETETELTMLRATGISLFQGYLFAKPAIARLPGIQSPLSAELALIQQSQPQIAQGAAHRIPTRQTMDANLTAF</sequence>
<keyword evidence="3" id="KW-1185">Reference proteome</keyword>
<dbReference type="PANTHER" id="PTHR33121:SF15">
    <property type="entry name" value="BLUE LIGHT- AND TEMPERATURE-REGULATED ANTIREPRESSOR BLUF"/>
    <property type="match status" value="1"/>
</dbReference>
<gene>
    <name evidence="2" type="ORF">F6X53_15885</name>
</gene>
<protein>
    <submittedName>
        <fullName evidence="2">EAL domain-containing protein</fullName>
    </submittedName>
</protein>
<dbReference type="Pfam" id="PF00563">
    <property type="entry name" value="EAL"/>
    <property type="match status" value="1"/>
</dbReference>
<feature type="domain" description="EAL" evidence="1">
    <location>
        <begin position="1"/>
        <end position="252"/>
    </location>
</feature>
<dbReference type="SMART" id="SM00052">
    <property type="entry name" value="EAL"/>
    <property type="match status" value="1"/>
</dbReference>
<dbReference type="EMBL" id="VZZK01000015">
    <property type="protein sequence ID" value="KAB1078232.1"/>
    <property type="molecule type" value="Genomic_DNA"/>
</dbReference>
<dbReference type="SUPFAM" id="SSF141868">
    <property type="entry name" value="EAL domain-like"/>
    <property type="match status" value="1"/>
</dbReference>
<organism evidence="2 3">
    <name type="scientific">Methylobacterium soli</name>
    <dbReference type="NCBI Taxonomy" id="553447"/>
    <lineage>
        <taxon>Bacteria</taxon>
        <taxon>Pseudomonadati</taxon>
        <taxon>Pseudomonadota</taxon>
        <taxon>Alphaproteobacteria</taxon>
        <taxon>Hyphomicrobiales</taxon>
        <taxon>Methylobacteriaceae</taxon>
        <taxon>Methylobacterium</taxon>
    </lineage>
</organism>
<dbReference type="PROSITE" id="PS50883">
    <property type="entry name" value="EAL"/>
    <property type="match status" value="1"/>
</dbReference>
<name>A0A6L3SWX2_9HYPH</name>
<dbReference type="CDD" id="cd01948">
    <property type="entry name" value="EAL"/>
    <property type="match status" value="1"/>
</dbReference>
<dbReference type="Proteomes" id="UP000474159">
    <property type="component" value="Unassembled WGS sequence"/>
</dbReference>
<dbReference type="InterPro" id="IPR035919">
    <property type="entry name" value="EAL_sf"/>
</dbReference>
<reference evidence="2 3" key="1">
    <citation type="submission" date="2019-09" db="EMBL/GenBank/DDBJ databases">
        <title>YIM 48816 draft genome.</title>
        <authorList>
            <person name="Jiang L."/>
        </authorList>
    </citation>
    <scope>NUCLEOTIDE SEQUENCE [LARGE SCALE GENOMIC DNA]</scope>
    <source>
        <strain evidence="2 3">YIM 48816</strain>
    </source>
</reference>
<dbReference type="GO" id="GO:0071111">
    <property type="term" value="F:cyclic-guanylate-specific phosphodiesterase activity"/>
    <property type="evidence" value="ECO:0007669"/>
    <property type="project" value="InterPro"/>
</dbReference>
<dbReference type="RefSeq" id="WP_151001172.1">
    <property type="nucleotide sequence ID" value="NZ_BPQY01000654.1"/>
</dbReference>
<dbReference type="PANTHER" id="PTHR33121">
    <property type="entry name" value="CYCLIC DI-GMP PHOSPHODIESTERASE PDEF"/>
    <property type="match status" value="1"/>
</dbReference>
<accession>A0A6L3SWX2</accession>
<evidence type="ECO:0000313" key="2">
    <source>
        <dbReference type="EMBL" id="KAB1078232.1"/>
    </source>
</evidence>
<dbReference type="InterPro" id="IPR001633">
    <property type="entry name" value="EAL_dom"/>
</dbReference>
<comment type="caution">
    <text evidence="2">The sequence shown here is derived from an EMBL/GenBank/DDBJ whole genome shotgun (WGS) entry which is preliminary data.</text>
</comment>